<dbReference type="Pfam" id="PF00375">
    <property type="entry name" value="SDF"/>
    <property type="match status" value="1"/>
</dbReference>
<dbReference type="InterPro" id="IPR001991">
    <property type="entry name" value="Na-dicarboxylate_symporter"/>
</dbReference>
<sequence length="435" mass="46240">MFARFSNLGLSSQIFVGLIGGIIFGFILVLLSSFNDTLANFITTYIIGAFDIIKKLFVNALKMVVVPLVLVSLICGTCSLSDPKKLGSLAGKSISLYLITTAIAITLSLTLANIFDPGANITTQTTDYVAKQAPALTEVLSSIVPDNPIKAMADGNMLQVIIFAILFGIAISRAGESGQKIALLFNSFNEVVLKLVTLIMQIAPYGVFCIMSAVILQTGTESILNLIKYFILVAVSLLIHMSITYPLLLLVFTGLSPLPLLTKLRPAMLFAFSTSSSAATLPVTMEVARKRLGVDKTTASFTLPLGATINMDGTAIMQGVATVFIAQISGVDLTMSQYLTVILMATLASIGTAGVPSVGLVMLTMVLTQVNLPTEAIAMLLGVDRLLDMMRTTVNITGDATIATIVSKSNGDLLTDVYNDKDAGHKFENTELKSN</sequence>
<comment type="caution">
    <text evidence="8">The sequence shown here is derived from an EMBL/GenBank/DDBJ whole genome shotgun (WGS) entry which is preliminary data.</text>
</comment>
<evidence type="ECO:0000256" key="3">
    <source>
        <dbReference type="ARBA" id="ARBA00022475"/>
    </source>
</evidence>
<accession>A0ABV2BVH7</accession>
<evidence type="ECO:0000256" key="4">
    <source>
        <dbReference type="ARBA" id="ARBA00022692"/>
    </source>
</evidence>
<evidence type="ECO:0000313" key="9">
    <source>
        <dbReference type="Proteomes" id="UP001548189"/>
    </source>
</evidence>
<feature type="transmembrane region" description="Helical" evidence="7">
    <location>
        <begin position="94"/>
        <end position="115"/>
    </location>
</feature>
<dbReference type="PRINTS" id="PR00173">
    <property type="entry name" value="EDTRNSPORT"/>
</dbReference>
<keyword evidence="4 7" id="KW-0812">Transmembrane</keyword>
<evidence type="ECO:0000256" key="1">
    <source>
        <dbReference type="ARBA" id="ARBA00004651"/>
    </source>
</evidence>
<evidence type="ECO:0000313" key="8">
    <source>
        <dbReference type="EMBL" id="MET1255945.1"/>
    </source>
</evidence>
<dbReference type="PANTHER" id="PTHR42865:SF7">
    <property type="entry name" value="PROTON_GLUTAMATE-ASPARTATE SYMPORTER"/>
    <property type="match status" value="1"/>
</dbReference>
<proteinExistence type="predicted"/>
<keyword evidence="3" id="KW-1003">Cell membrane</keyword>
<dbReference type="EMBL" id="JBEVCJ010000015">
    <property type="protein sequence ID" value="MET1255945.1"/>
    <property type="molecule type" value="Genomic_DNA"/>
</dbReference>
<gene>
    <name evidence="8" type="ORF">ABVT43_12465</name>
</gene>
<protein>
    <submittedName>
        <fullName evidence="8">Dicarboxylate/amino acid:cation symporter</fullName>
    </submittedName>
</protein>
<comment type="subcellular location">
    <subcellularLocation>
        <location evidence="1">Cell membrane</location>
        <topology evidence="1">Multi-pass membrane protein</topology>
    </subcellularLocation>
</comment>
<organism evidence="8 9">
    <name type="scientific">Aliikangiella maris</name>
    <dbReference type="NCBI Taxonomy" id="3162458"/>
    <lineage>
        <taxon>Bacteria</taxon>
        <taxon>Pseudomonadati</taxon>
        <taxon>Pseudomonadota</taxon>
        <taxon>Gammaproteobacteria</taxon>
        <taxon>Oceanospirillales</taxon>
        <taxon>Pleioneaceae</taxon>
        <taxon>Aliikangiella</taxon>
    </lineage>
</organism>
<feature type="transmembrane region" description="Helical" evidence="7">
    <location>
        <begin position="12"/>
        <end position="31"/>
    </location>
</feature>
<dbReference type="InterPro" id="IPR036458">
    <property type="entry name" value="Na:dicarbo_symporter_sf"/>
</dbReference>
<keyword evidence="9" id="KW-1185">Reference proteome</keyword>
<feature type="transmembrane region" description="Helical" evidence="7">
    <location>
        <begin position="267"/>
        <end position="285"/>
    </location>
</feature>
<feature type="transmembrane region" description="Helical" evidence="7">
    <location>
        <begin position="195"/>
        <end position="217"/>
    </location>
</feature>
<feature type="transmembrane region" description="Helical" evidence="7">
    <location>
        <begin position="305"/>
        <end position="326"/>
    </location>
</feature>
<name>A0ABV2BVH7_9GAMM</name>
<dbReference type="PANTHER" id="PTHR42865">
    <property type="entry name" value="PROTON/GLUTAMATE-ASPARTATE SYMPORTER"/>
    <property type="match status" value="1"/>
</dbReference>
<feature type="transmembrane region" description="Helical" evidence="7">
    <location>
        <begin position="157"/>
        <end position="174"/>
    </location>
</feature>
<dbReference type="RefSeq" id="WP_353896532.1">
    <property type="nucleotide sequence ID" value="NZ_JBEVCJ010000015.1"/>
</dbReference>
<keyword evidence="5 7" id="KW-1133">Transmembrane helix</keyword>
<reference evidence="8 9" key="1">
    <citation type="submission" date="2024-06" db="EMBL/GenBank/DDBJ databases">
        <authorList>
            <person name="Li F."/>
        </authorList>
    </citation>
    <scope>NUCLEOTIDE SEQUENCE [LARGE SCALE GENOMIC DNA]</scope>
    <source>
        <strain evidence="8 9">GXAS 311</strain>
    </source>
</reference>
<feature type="transmembrane region" description="Helical" evidence="7">
    <location>
        <begin position="338"/>
        <end position="355"/>
    </location>
</feature>
<dbReference type="Gene3D" id="1.10.3860.10">
    <property type="entry name" value="Sodium:dicarboxylate symporter"/>
    <property type="match status" value="1"/>
</dbReference>
<evidence type="ECO:0000256" key="5">
    <source>
        <dbReference type="ARBA" id="ARBA00022989"/>
    </source>
</evidence>
<feature type="transmembrane region" description="Helical" evidence="7">
    <location>
        <begin position="229"/>
        <end position="255"/>
    </location>
</feature>
<evidence type="ECO:0000256" key="6">
    <source>
        <dbReference type="ARBA" id="ARBA00023136"/>
    </source>
</evidence>
<keyword evidence="6 7" id="KW-0472">Membrane</keyword>
<evidence type="ECO:0000256" key="2">
    <source>
        <dbReference type="ARBA" id="ARBA00022448"/>
    </source>
</evidence>
<evidence type="ECO:0000256" key="7">
    <source>
        <dbReference type="SAM" id="Phobius"/>
    </source>
</evidence>
<feature type="transmembrane region" description="Helical" evidence="7">
    <location>
        <begin position="63"/>
        <end position="82"/>
    </location>
</feature>
<dbReference type="SUPFAM" id="SSF118215">
    <property type="entry name" value="Proton glutamate symport protein"/>
    <property type="match status" value="1"/>
</dbReference>
<keyword evidence="2" id="KW-0813">Transport</keyword>
<dbReference type="Proteomes" id="UP001548189">
    <property type="component" value="Unassembled WGS sequence"/>
</dbReference>